<evidence type="ECO:0000256" key="2">
    <source>
        <dbReference type="SAM" id="SignalP"/>
    </source>
</evidence>
<name>A0ABR9ZLQ7_9CORY</name>
<proteinExistence type="predicted"/>
<reference evidence="3 4" key="1">
    <citation type="submission" date="2020-10" db="EMBL/GenBank/DDBJ databases">
        <title>Novel species in genus Corynebacterium.</title>
        <authorList>
            <person name="Zhang G."/>
        </authorList>
    </citation>
    <scope>NUCLEOTIDE SEQUENCE [LARGE SCALE GENOMIC DNA]</scope>
    <source>
        <strain evidence="3 4">DSM 45110</strain>
    </source>
</reference>
<evidence type="ECO:0000313" key="3">
    <source>
        <dbReference type="EMBL" id="MBF4554051.1"/>
    </source>
</evidence>
<keyword evidence="1" id="KW-1133">Transmembrane helix</keyword>
<evidence type="ECO:0008006" key="5">
    <source>
        <dbReference type="Google" id="ProtNLM"/>
    </source>
</evidence>
<dbReference type="EMBL" id="JADKMY010000002">
    <property type="protein sequence ID" value="MBF4554051.1"/>
    <property type="molecule type" value="Genomic_DNA"/>
</dbReference>
<keyword evidence="1" id="KW-0472">Membrane</keyword>
<sequence length="109" mass="10905">MKRISASLVSVAAATALTFGAVAPASAAEPAYQVLAAPLDAPAEDPVITSGGSTFQQPAFVTDFLSWMLGGLSETLKGPFAPLAYVVIIPILVGGFLLSLIPGSGVSAT</sequence>
<accession>A0ABR9ZLQ7</accession>
<comment type="caution">
    <text evidence="3">The sequence shown here is derived from an EMBL/GenBank/DDBJ whole genome shotgun (WGS) entry which is preliminary data.</text>
</comment>
<feature type="chain" id="PRO_5045047410" description="Secreted protein" evidence="2">
    <location>
        <begin position="28"/>
        <end position="109"/>
    </location>
</feature>
<protein>
    <recommendedName>
        <fullName evidence="5">Secreted protein</fullName>
    </recommendedName>
</protein>
<evidence type="ECO:0000256" key="1">
    <source>
        <dbReference type="SAM" id="Phobius"/>
    </source>
</evidence>
<organism evidence="3 4">
    <name type="scientific">Corynebacterium suicordis DSM 45110</name>
    <dbReference type="NCBI Taxonomy" id="1121369"/>
    <lineage>
        <taxon>Bacteria</taxon>
        <taxon>Bacillati</taxon>
        <taxon>Actinomycetota</taxon>
        <taxon>Actinomycetes</taxon>
        <taxon>Mycobacteriales</taxon>
        <taxon>Corynebacteriaceae</taxon>
        <taxon>Corynebacterium</taxon>
    </lineage>
</organism>
<evidence type="ECO:0000313" key="4">
    <source>
        <dbReference type="Proteomes" id="UP000635902"/>
    </source>
</evidence>
<feature type="signal peptide" evidence="2">
    <location>
        <begin position="1"/>
        <end position="27"/>
    </location>
</feature>
<keyword evidence="2" id="KW-0732">Signal</keyword>
<gene>
    <name evidence="3" type="ORF">IRY30_08205</name>
</gene>
<keyword evidence="4" id="KW-1185">Reference proteome</keyword>
<dbReference type="Proteomes" id="UP000635902">
    <property type="component" value="Unassembled WGS sequence"/>
</dbReference>
<dbReference type="RefSeq" id="WP_194556917.1">
    <property type="nucleotide sequence ID" value="NZ_JADKMY010000002.1"/>
</dbReference>
<feature type="transmembrane region" description="Helical" evidence="1">
    <location>
        <begin position="80"/>
        <end position="101"/>
    </location>
</feature>
<keyword evidence="1" id="KW-0812">Transmembrane</keyword>